<dbReference type="EMBL" id="NJBN01000009">
    <property type="protein sequence ID" value="TKJ38545.1"/>
    <property type="molecule type" value="Genomic_DNA"/>
</dbReference>
<dbReference type="Proteomes" id="UP000319619">
    <property type="component" value="Unassembled WGS sequence"/>
</dbReference>
<accession>A0A532UUC3</accession>
<comment type="caution">
    <text evidence="1">The sequence shown here is derived from an EMBL/GenBank/DDBJ whole genome shotgun (WGS) entry which is preliminary data.</text>
</comment>
<sequence length="121" mass="13046">MASLAEFETAPTGTVYRSSQEGGWTDASVGDKLYEGFESNNTQGNNYRVKLFSNAEIFLNSTTTVYINNLSGVVKYRESGGGWAEVGDPGSYEVMAVATRDQSSVSLGLLARGGYRPPAWD</sequence>
<evidence type="ECO:0000313" key="2">
    <source>
        <dbReference type="Proteomes" id="UP000319619"/>
    </source>
</evidence>
<reference evidence="1 2" key="1">
    <citation type="submission" date="2017-06" db="EMBL/GenBank/DDBJ databases">
        <title>Novel microbial phyla capable of carbon fixation and sulfur reduction in deep-sea sediments.</title>
        <authorList>
            <person name="Huang J."/>
            <person name="Baker B."/>
            <person name="Wang Y."/>
        </authorList>
    </citation>
    <scope>NUCLEOTIDE SEQUENCE [LARGE SCALE GENOMIC DNA]</scope>
    <source>
        <strain evidence="1">B3_LCP</strain>
    </source>
</reference>
<protein>
    <submittedName>
        <fullName evidence="1">Uncharacterized protein</fullName>
    </submittedName>
</protein>
<proteinExistence type="predicted"/>
<evidence type="ECO:0000313" key="1">
    <source>
        <dbReference type="EMBL" id="TKJ38545.1"/>
    </source>
</evidence>
<name>A0A532UUC3_UNCL8</name>
<dbReference type="AlphaFoldDB" id="A0A532UUC3"/>
<gene>
    <name evidence="1" type="ORF">CEE37_12325</name>
</gene>
<organism evidence="1 2">
    <name type="scientific">candidate division LCP-89 bacterium B3_LCP</name>
    <dbReference type="NCBI Taxonomy" id="2012998"/>
    <lineage>
        <taxon>Bacteria</taxon>
        <taxon>Pseudomonadati</taxon>
        <taxon>Bacteria division LCP-89</taxon>
    </lineage>
</organism>